<protein>
    <submittedName>
        <fullName evidence="1">Basic leucine zipper 23-like</fullName>
    </submittedName>
</protein>
<evidence type="ECO:0000313" key="1">
    <source>
        <dbReference type="EMBL" id="GFA48993.1"/>
    </source>
</evidence>
<name>A0A699JNN4_TANCI</name>
<accession>A0A699JNN4</accession>
<organism evidence="1">
    <name type="scientific">Tanacetum cinerariifolium</name>
    <name type="common">Dalmatian daisy</name>
    <name type="synonym">Chrysanthemum cinerariifolium</name>
    <dbReference type="NCBI Taxonomy" id="118510"/>
    <lineage>
        <taxon>Eukaryota</taxon>
        <taxon>Viridiplantae</taxon>
        <taxon>Streptophyta</taxon>
        <taxon>Embryophyta</taxon>
        <taxon>Tracheophyta</taxon>
        <taxon>Spermatophyta</taxon>
        <taxon>Magnoliopsida</taxon>
        <taxon>eudicotyledons</taxon>
        <taxon>Gunneridae</taxon>
        <taxon>Pentapetalae</taxon>
        <taxon>asterids</taxon>
        <taxon>campanulids</taxon>
        <taxon>Asterales</taxon>
        <taxon>Asteraceae</taxon>
        <taxon>Asteroideae</taxon>
        <taxon>Anthemideae</taxon>
        <taxon>Anthemidinae</taxon>
        <taxon>Tanacetum</taxon>
    </lineage>
</organism>
<dbReference type="EMBL" id="BKCJ010433108">
    <property type="protein sequence ID" value="GFA48993.1"/>
    <property type="molecule type" value="Genomic_DNA"/>
</dbReference>
<feature type="non-terminal residue" evidence="1">
    <location>
        <position position="168"/>
    </location>
</feature>
<dbReference type="AlphaFoldDB" id="A0A699JNN4"/>
<comment type="caution">
    <text evidence="1">The sequence shown here is derived from an EMBL/GenBank/DDBJ whole genome shotgun (WGS) entry which is preliminary data.</text>
</comment>
<proteinExistence type="predicted"/>
<sequence length="168" mass="18478">MFSGSNVGDIPSSGSVTSFFDEIFSDVRACTHTHTCNSPGPISSHTHTCYHVHTKIIPPMSNDDKIPADDVAESFEKKGKQHSKGNTDAVKKEFKVKCYWKQNYGGLSLCLLIQERTASIRHDLHVYGCDLDLECIRNQGSILLNEVSGCGAKNGLVITKSSCETKRK</sequence>
<reference evidence="1" key="1">
    <citation type="journal article" date="2019" name="Sci. Rep.">
        <title>Draft genome of Tanacetum cinerariifolium, the natural source of mosquito coil.</title>
        <authorList>
            <person name="Yamashiro T."/>
            <person name="Shiraishi A."/>
            <person name="Satake H."/>
            <person name="Nakayama K."/>
        </authorList>
    </citation>
    <scope>NUCLEOTIDE SEQUENCE</scope>
</reference>
<gene>
    <name evidence="1" type="ORF">Tci_620965</name>
</gene>